<evidence type="ECO:0000256" key="8">
    <source>
        <dbReference type="ARBA" id="ARBA00023136"/>
    </source>
</evidence>
<organism evidence="11 12">
    <name type="scientific">Streptomyces bungoensis</name>
    <dbReference type="NCBI Taxonomy" id="285568"/>
    <lineage>
        <taxon>Bacteria</taxon>
        <taxon>Bacillati</taxon>
        <taxon>Actinomycetota</taxon>
        <taxon>Actinomycetes</taxon>
        <taxon>Kitasatosporales</taxon>
        <taxon>Streptomycetaceae</taxon>
        <taxon>Streptomyces</taxon>
    </lineage>
</organism>
<evidence type="ECO:0000256" key="4">
    <source>
        <dbReference type="ARBA" id="ARBA00022519"/>
    </source>
</evidence>
<accession>A0A117RF58</accession>
<dbReference type="PANTHER" id="PTHR11795">
    <property type="entry name" value="BRANCHED-CHAIN AMINO ACID TRANSPORT SYSTEM PERMEASE PROTEIN LIVH"/>
    <property type="match status" value="1"/>
</dbReference>
<dbReference type="Gene3D" id="1.10.3470.10">
    <property type="entry name" value="ABC transporter involved in vitamin B12 uptake, BtuC"/>
    <property type="match status" value="1"/>
</dbReference>
<keyword evidence="12" id="KW-1185">Reference proteome</keyword>
<reference evidence="11 12" key="1">
    <citation type="submission" date="2015-10" db="EMBL/GenBank/DDBJ databases">
        <title>Draft genome sequence of Streptomyces bungoensis DSM 41781, type strain for the species Streptomyces bungoensis.</title>
        <authorList>
            <person name="Ruckert C."/>
            <person name="Winkler A."/>
            <person name="Kalinowski J."/>
            <person name="Kampfer P."/>
            <person name="Glaeser S."/>
        </authorList>
    </citation>
    <scope>NUCLEOTIDE SEQUENCE [LARGE SCALE GENOMIC DNA]</scope>
    <source>
        <strain evidence="11 12">DSM 41781</strain>
    </source>
</reference>
<protein>
    <submittedName>
        <fullName evidence="11">ABC transporter permease</fullName>
    </submittedName>
</protein>
<feature type="transmembrane region" description="Helical" evidence="10">
    <location>
        <begin position="12"/>
        <end position="32"/>
    </location>
</feature>
<evidence type="ECO:0000256" key="10">
    <source>
        <dbReference type="SAM" id="Phobius"/>
    </source>
</evidence>
<name>A0A117RF58_9ACTN</name>
<dbReference type="EMBL" id="LMWX01000014">
    <property type="protein sequence ID" value="KUN87375.1"/>
    <property type="molecule type" value="Genomic_DNA"/>
</dbReference>
<comment type="similarity">
    <text evidence="9">Belongs to the binding-protein-dependent transport system permease family. LivHM subfamily.</text>
</comment>
<dbReference type="AlphaFoldDB" id="A0A117RF58"/>
<dbReference type="GO" id="GO:0015188">
    <property type="term" value="F:L-isoleucine transmembrane transporter activity"/>
    <property type="evidence" value="ECO:0007669"/>
    <property type="project" value="TreeGrafter"/>
</dbReference>
<keyword evidence="2" id="KW-0813">Transport</keyword>
<keyword evidence="3" id="KW-1003">Cell membrane</keyword>
<dbReference type="OrthoDB" id="9807115at2"/>
<dbReference type="Proteomes" id="UP000053024">
    <property type="component" value="Unassembled WGS sequence"/>
</dbReference>
<dbReference type="PANTHER" id="PTHR11795:SF371">
    <property type="entry name" value="HIGH-AFFINITY BRANCHED-CHAIN AMINO ACID TRANSPORT SYSTEM PERMEASE PROTEIN LIVH"/>
    <property type="match status" value="1"/>
</dbReference>
<dbReference type="GO" id="GO:0005886">
    <property type="term" value="C:plasma membrane"/>
    <property type="evidence" value="ECO:0007669"/>
    <property type="project" value="UniProtKB-SubCell"/>
</dbReference>
<dbReference type="GO" id="GO:0042941">
    <property type="term" value="P:D-alanine transmembrane transport"/>
    <property type="evidence" value="ECO:0007669"/>
    <property type="project" value="TreeGrafter"/>
</dbReference>
<dbReference type="RefSeq" id="WP_061919541.1">
    <property type="nucleotide sequence ID" value="NZ_JBEYBH010000016.1"/>
</dbReference>
<evidence type="ECO:0000256" key="1">
    <source>
        <dbReference type="ARBA" id="ARBA00004651"/>
    </source>
</evidence>
<feature type="transmembrane region" description="Helical" evidence="10">
    <location>
        <begin position="152"/>
        <end position="169"/>
    </location>
</feature>
<evidence type="ECO:0000256" key="6">
    <source>
        <dbReference type="ARBA" id="ARBA00022970"/>
    </source>
</evidence>
<dbReference type="GO" id="GO:0015192">
    <property type="term" value="F:L-phenylalanine transmembrane transporter activity"/>
    <property type="evidence" value="ECO:0007669"/>
    <property type="project" value="TreeGrafter"/>
</dbReference>
<keyword evidence="5 10" id="KW-0812">Transmembrane</keyword>
<gene>
    <name evidence="11" type="ORF">AQJ66_10550</name>
</gene>
<feature type="transmembrane region" description="Helical" evidence="10">
    <location>
        <begin position="198"/>
        <end position="218"/>
    </location>
</feature>
<proteinExistence type="inferred from homology"/>
<evidence type="ECO:0000256" key="3">
    <source>
        <dbReference type="ARBA" id="ARBA00022475"/>
    </source>
</evidence>
<dbReference type="CDD" id="cd06582">
    <property type="entry name" value="TM_PBP1_LivH_like"/>
    <property type="match status" value="1"/>
</dbReference>
<dbReference type="InterPro" id="IPR001851">
    <property type="entry name" value="ABC_transp_permease"/>
</dbReference>
<dbReference type="GO" id="GO:0015190">
    <property type="term" value="F:L-leucine transmembrane transporter activity"/>
    <property type="evidence" value="ECO:0007669"/>
    <property type="project" value="TreeGrafter"/>
</dbReference>
<dbReference type="STRING" id="285568.AQJ66_10550"/>
<dbReference type="GO" id="GO:1903806">
    <property type="term" value="P:L-isoleucine import across plasma membrane"/>
    <property type="evidence" value="ECO:0007669"/>
    <property type="project" value="TreeGrafter"/>
</dbReference>
<comment type="subcellular location">
    <subcellularLocation>
        <location evidence="1">Cell membrane</location>
        <topology evidence="1">Multi-pass membrane protein</topology>
    </subcellularLocation>
</comment>
<keyword evidence="7 10" id="KW-1133">Transmembrane helix</keyword>
<dbReference type="Pfam" id="PF02653">
    <property type="entry name" value="BPD_transp_2"/>
    <property type="match status" value="1"/>
</dbReference>
<keyword evidence="8 10" id="KW-0472">Membrane</keyword>
<evidence type="ECO:0000313" key="12">
    <source>
        <dbReference type="Proteomes" id="UP000053024"/>
    </source>
</evidence>
<keyword evidence="4" id="KW-0997">Cell inner membrane</keyword>
<feature type="transmembrane region" description="Helical" evidence="10">
    <location>
        <begin position="63"/>
        <end position="85"/>
    </location>
</feature>
<sequence length="312" mass="32678">MNTLPQQLANGLFLGSMYGLIAIGYTMVYGIVQLINFAHGEIFMTGGFGALTVYLVLPDGISMWIALPAMLIGGALVAVLIAVGAERFAYRPLRGAPRLAPLITAIGLSLALQQAVFNWYHVDGDAKSARVFPQLPFGPLHIGSVTVQSGDIFLIIAAPLCMAVLAFFVRLSRTGRAMQATAQDPDTAQLMGIDTNRIIVIAFAIGGFFAAVAGVSYGLKYGSVSYDMGFIAGLKAFTAAVLGGIGNIYGAMLGGLVLGVAEAMATAYISNIPGMQQLGGGGWAAVWAFVLLILVLLFRPQGLLGERVADRA</sequence>
<evidence type="ECO:0000256" key="9">
    <source>
        <dbReference type="ARBA" id="ARBA00037998"/>
    </source>
</evidence>
<dbReference type="InterPro" id="IPR052157">
    <property type="entry name" value="BCAA_transport_permease"/>
</dbReference>
<dbReference type="GO" id="GO:0005304">
    <property type="term" value="F:L-valine transmembrane transporter activity"/>
    <property type="evidence" value="ECO:0007669"/>
    <property type="project" value="TreeGrafter"/>
</dbReference>
<evidence type="ECO:0000256" key="2">
    <source>
        <dbReference type="ARBA" id="ARBA00022448"/>
    </source>
</evidence>
<feature type="transmembrane region" description="Helical" evidence="10">
    <location>
        <begin position="39"/>
        <end position="57"/>
    </location>
</feature>
<dbReference type="GO" id="GO:0015808">
    <property type="term" value="P:L-alanine transport"/>
    <property type="evidence" value="ECO:0007669"/>
    <property type="project" value="TreeGrafter"/>
</dbReference>
<evidence type="ECO:0000313" key="11">
    <source>
        <dbReference type="EMBL" id="KUN87375.1"/>
    </source>
</evidence>
<dbReference type="InterPro" id="IPR037294">
    <property type="entry name" value="ABC_BtuC-like"/>
</dbReference>
<evidence type="ECO:0000256" key="5">
    <source>
        <dbReference type="ARBA" id="ARBA00022692"/>
    </source>
</evidence>
<comment type="caution">
    <text evidence="11">The sequence shown here is derived from an EMBL/GenBank/DDBJ whole genome shotgun (WGS) entry which is preliminary data.</text>
</comment>
<feature type="transmembrane region" description="Helical" evidence="10">
    <location>
        <begin position="97"/>
        <end position="120"/>
    </location>
</feature>
<feature type="transmembrane region" description="Helical" evidence="10">
    <location>
        <begin position="281"/>
        <end position="298"/>
    </location>
</feature>
<keyword evidence="6" id="KW-0029">Amino-acid transport</keyword>
<evidence type="ECO:0000256" key="7">
    <source>
        <dbReference type="ARBA" id="ARBA00022989"/>
    </source>
</evidence>